<comment type="caution">
    <text evidence="1">The sequence shown here is derived from an EMBL/GenBank/DDBJ whole genome shotgun (WGS) entry which is preliminary data.</text>
</comment>
<name>A0A4V5LYL0_9SPHI</name>
<dbReference type="OrthoDB" id="5726170at2"/>
<gene>
    <name evidence="1" type="ORF">FAZ19_08765</name>
</gene>
<accession>A0A4V5LYL0</accession>
<dbReference type="EMBL" id="SUKA01000002">
    <property type="protein sequence ID" value="TJY66979.1"/>
    <property type="molecule type" value="Genomic_DNA"/>
</dbReference>
<proteinExistence type="predicted"/>
<dbReference type="RefSeq" id="WP_136820328.1">
    <property type="nucleotide sequence ID" value="NZ_BMJX01000002.1"/>
</dbReference>
<organism evidence="1 2">
    <name type="scientific">Sphingobacterium alkalisoli</name>
    <dbReference type="NCBI Taxonomy" id="1874115"/>
    <lineage>
        <taxon>Bacteria</taxon>
        <taxon>Pseudomonadati</taxon>
        <taxon>Bacteroidota</taxon>
        <taxon>Sphingobacteriia</taxon>
        <taxon>Sphingobacteriales</taxon>
        <taxon>Sphingobacteriaceae</taxon>
        <taxon>Sphingobacterium</taxon>
    </lineage>
</organism>
<sequence length="426" mass="45919">MRNVRLKNRKLVWFGRFVLLFLLLILGIESRGQTKVLANEVTYTSGINKMTSLLGCGALGLGACFDPTVEDAPNALVDDESYARLLASPGILAGLASYTGAIELKFPQTLDANTWSYVRIAGDNSLFDALLGGSLGEVLGDVLGAVLVGNQEITIDARLGGTSVFSRSSSAGFGSDRVKMLIDKNGNYYLAIRPNSSYDRIRITNATGSLVGIGTEYALDVFKAFYYEDNGENCGLPMFTSFDGGGISLSVADVDSLFLNRAIDNDLDSYSELKQGSLLDVQVLGTLSQFFYFPTRSEANHTFNVKLSLEPNDGILNVDLLGGVQVIVYDGTQQVYTRTLSGGLLNGLDILQLFQNGAAATLTFSPGAAFDRIEVRLNSPVGLNLAGSVVRIHDVQRYSGIGSCVNPNRILRTISNPMIRSRLKIN</sequence>
<dbReference type="AlphaFoldDB" id="A0A4V5LYL0"/>
<keyword evidence="2" id="KW-1185">Reference proteome</keyword>
<evidence type="ECO:0000313" key="2">
    <source>
        <dbReference type="Proteomes" id="UP000309872"/>
    </source>
</evidence>
<reference evidence="1 2" key="1">
    <citation type="submission" date="2019-04" db="EMBL/GenBank/DDBJ databases">
        <title>Sphingobacterium olei sp. nov., isolated from oil-contaminated soil.</title>
        <authorList>
            <person name="Liu B."/>
        </authorList>
    </citation>
    <scope>NUCLEOTIDE SEQUENCE [LARGE SCALE GENOMIC DNA]</scope>
    <source>
        <strain evidence="1 2">Y3L14</strain>
    </source>
</reference>
<evidence type="ECO:0000313" key="1">
    <source>
        <dbReference type="EMBL" id="TJY66979.1"/>
    </source>
</evidence>
<protein>
    <submittedName>
        <fullName evidence="1">Uncharacterized protein</fullName>
    </submittedName>
</protein>
<dbReference type="Proteomes" id="UP000309872">
    <property type="component" value="Unassembled WGS sequence"/>
</dbReference>